<feature type="transmembrane region" description="Helical" evidence="1">
    <location>
        <begin position="110"/>
        <end position="127"/>
    </location>
</feature>
<dbReference type="Proteomes" id="UP000014139">
    <property type="component" value="Unassembled WGS sequence"/>
</dbReference>
<keyword evidence="1" id="KW-1133">Transmembrane helix</keyword>
<evidence type="ECO:0000313" key="2">
    <source>
        <dbReference type="EMBL" id="EOD63487.1"/>
    </source>
</evidence>
<comment type="caution">
    <text evidence="2">The sequence shown here is derived from an EMBL/GenBank/DDBJ whole genome shotgun (WGS) entry which is preliminary data.</text>
</comment>
<accession>R1FVX1</accession>
<reference evidence="2 3" key="1">
    <citation type="submission" date="2013-02" db="EMBL/GenBank/DDBJ databases">
        <title>Draft genome sequence of Amycolatopsis vancoresmycina strain DSM 44592T.</title>
        <authorList>
            <person name="Kumar S."/>
            <person name="Kaur N."/>
            <person name="Kaur C."/>
            <person name="Raghava G.P.S."/>
            <person name="Mayilraj S."/>
        </authorList>
    </citation>
    <scope>NUCLEOTIDE SEQUENCE [LARGE SCALE GENOMIC DNA]</scope>
    <source>
        <strain evidence="2 3">DSM 44592</strain>
    </source>
</reference>
<dbReference type="EMBL" id="AOUO01000614">
    <property type="protein sequence ID" value="EOD63487.1"/>
    <property type="molecule type" value="Genomic_DNA"/>
</dbReference>
<feature type="transmembrane region" description="Helical" evidence="1">
    <location>
        <begin position="75"/>
        <end position="94"/>
    </location>
</feature>
<keyword evidence="3" id="KW-1185">Reference proteome</keyword>
<feature type="transmembrane region" description="Helical" evidence="1">
    <location>
        <begin position="50"/>
        <end position="68"/>
    </location>
</feature>
<feature type="non-terminal residue" evidence="2">
    <location>
        <position position="166"/>
    </location>
</feature>
<sequence length="166" mass="16774">MKPSLAVRASCWSADHAGAVVALWLVFVAVTELPGLAGGHRLGDGSLADPDVAATWWPLVAAPVAVLLSAPFSRLLLVSALFTTVVTTVSAALLDTVSESVAVVPRTGDAALLVVVTVSVQHMLFAFHRRREALAGGNDAARAARIVASTAGNAALVSGSGVAASL</sequence>
<evidence type="ECO:0000256" key="1">
    <source>
        <dbReference type="SAM" id="Phobius"/>
    </source>
</evidence>
<gene>
    <name evidence="2" type="ORF">H480_36703</name>
</gene>
<name>R1FVX1_9PSEU</name>
<dbReference type="AlphaFoldDB" id="R1FVX1"/>
<organism evidence="2 3">
    <name type="scientific">Amycolatopsis vancoresmycina DSM 44592</name>
    <dbReference type="NCBI Taxonomy" id="1292037"/>
    <lineage>
        <taxon>Bacteria</taxon>
        <taxon>Bacillati</taxon>
        <taxon>Actinomycetota</taxon>
        <taxon>Actinomycetes</taxon>
        <taxon>Pseudonocardiales</taxon>
        <taxon>Pseudonocardiaceae</taxon>
        <taxon>Amycolatopsis</taxon>
    </lineage>
</organism>
<keyword evidence="1" id="KW-0812">Transmembrane</keyword>
<protein>
    <submittedName>
        <fullName evidence="2">Uncharacterized protein</fullName>
    </submittedName>
</protein>
<keyword evidence="1" id="KW-0472">Membrane</keyword>
<proteinExistence type="predicted"/>
<evidence type="ECO:0000313" key="3">
    <source>
        <dbReference type="Proteomes" id="UP000014139"/>
    </source>
</evidence>